<name>A0A1M4U922_9FIRM</name>
<dbReference type="Pfam" id="PF00665">
    <property type="entry name" value="rve"/>
    <property type="match status" value="1"/>
</dbReference>
<dbReference type="InterPro" id="IPR050900">
    <property type="entry name" value="Transposase_IS3/IS150/IS904"/>
</dbReference>
<dbReference type="InterPro" id="IPR036397">
    <property type="entry name" value="RNaseH_sf"/>
</dbReference>
<proteinExistence type="predicted"/>
<organism evidence="3 4">
    <name type="scientific">Tissierella praeacuta DSM 18095</name>
    <dbReference type="NCBI Taxonomy" id="1123404"/>
    <lineage>
        <taxon>Bacteria</taxon>
        <taxon>Bacillati</taxon>
        <taxon>Bacillota</taxon>
        <taxon>Tissierellia</taxon>
        <taxon>Tissierellales</taxon>
        <taxon>Tissierellaceae</taxon>
        <taxon>Tissierella</taxon>
    </lineage>
</organism>
<comment type="function">
    <text evidence="1">Involved in the transposition of the insertion sequence.</text>
</comment>
<evidence type="ECO:0000313" key="4">
    <source>
        <dbReference type="Proteomes" id="UP000184114"/>
    </source>
</evidence>
<evidence type="ECO:0000313" key="3">
    <source>
        <dbReference type="EMBL" id="SHE53070.1"/>
    </source>
</evidence>
<reference evidence="4" key="1">
    <citation type="submission" date="2016-11" db="EMBL/GenBank/DDBJ databases">
        <authorList>
            <person name="Varghese N."/>
            <person name="Submissions S."/>
        </authorList>
    </citation>
    <scope>NUCLEOTIDE SEQUENCE [LARGE SCALE GENOMIC DNA]</scope>
    <source>
        <strain evidence="4">DSM 18095</strain>
    </source>
</reference>
<dbReference type="Pfam" id="PF13333">
    <property type="entry name" value="rve_2"/>
    <property type="match status" value="1"/>
</dbReference>
<dbReference type="Proteomes" id="UP000184114">
    <property type="component" value="Unassembled WGS sequence"/>
</dbReference>
<dbReference type="Gene3D" id="3.30.420.10">
    <property type="entry name" value="Ribonuclease H-like superfamily/Ribonuclease H"/>
    <property type="match status" value="1"/>
</dbReference>
<dbReference type="AlphaFoldDB" id="A0A1M4U922"/>
<dbReference type="GO" id="GO:0003676">
    <property type="term" value="F:nucleic acid binding"/>
    <property type="evidence" value="ECO:0007669"/>
    <property type="project" value="InterPro"/>
</dbReference>
<keyword evidence="4" id="KW-1185">Reference proteome</keyword>
<dbReference type="InterPro" id="IPR012337">
    <property type="entry name" value="RNaseH-like_sf"/>
</dbReference>
<dbReference type="GO" id="GO:0015074">
    <property type="term" value="P:DNA integration"/>
    <property type="evidence" value="ECO:0007669"/>
    <property type="project" value="InterPro"/>
</dbReference>
<accession>A0A1M4U922</accession>
<dbReference type="STRING" id="1123404.SAMN02745784_00952"/>
<dbReference type="InterPro" id="IPR048020">
    <property type="entry name" value="Transpos_IS3"/>
</dbReference>
<protein>
    <submittedName>
        <fullName evidence="3">Transposase InsO and inactivated derivatives</fullName>
    </submittedName>
</protein>
<dbReference type="NCBIfam" id="NF033516">
    <property type="entry name" value="transpos_IS3"/>
    <property type="match status" value="1"/>
</dbReference>
<sequence>MCELLKVQRSLVYYHLNKEPSTPCNKESIITKHIKDIFMRSKNNYGTRKIKVELEKLGHNVSRRRISRIMKENSLVSNYTVAQYKVRAANCNESPIPNIVDRNFDNRKKLEVAVSDLTYVKVSDKWNYVCTLIDLYNREIIGYAAGAKKDAKLIETALLRCKYSLKDIKIFHSDRGNEYDNALIDNILSTFNIERSLSNKGTPYNNAVSEATNKILNTEFIYQRKFETLEQLQLELAEYIYWYNNLRIHGSLGYKTPIEYRELSIMTLGKAS</sequence>
<gene>
    <name evidence="3" type="ORF">SAMN02745784_00952</name>
</gene>
<dbReference type="InterPro" id="IPR025948">
    <property type="entry name" value="HTH-like_dom"/>
</dbReference>
<evidence type="ECO:0000256" key="1">
    <source>
        <dbReference type="ARBA" id="ARBA00002286"/>
    </source>
</evidence>
<feature type="domain" description="Integrase catalytic" evidence="2">
    <location>
        <begin position="93"/>
        <end position="265"/>
    </location>
</feature>
<evidence type="ECO:0000259" key="2">
    <source>
        <dbReference type="PROSITE" id="PS50994"/>
    </source>
</evidence>
<dbReference type="SUPFAM" id="SSF53098">
    <property type="entry name" value="Ribonuclease H-like"/>
    <property type="match status" value="1"/>
</dbReference>
<dbReference type="PANTHER" id="PTHR46889">
    <property type="entry name" value="TRANSPOSASE INSF FOR INSERTION SEQUENCE IS3B-RELATED"/>
    <property type="match status" value="1"/>
</dbReference>
<dbReference type="PANTHER" id="PTHR46889:SF4">
    <property type="entry name" value="TRANSPOSASE INSO FOR INSERTION SEQUENCE ELEMENT IS911B-RELATED"/>
    <property type="match status" value="1"/>
</dbReference>
<dbReference type="Pfam" id="PF13276">
    <property type="entry name" value="HTH_21"/>
    <property type="match status" value="1"/>
</dbReference>
<dbReference type="InterPro" id="IPR001584">
    <property type="entry name" value="Integrase_cat-core"/>
</dbReference>
<dbReference type="PROSITE" id="PS50994">
    <property type="entry name" value="INTEGRASE"/>
    <property type="match status" value="1"/>
</dbReference>
<dbReference type="EMBL" id="FQTY01000003">
    <property type="protein sequence ID" value="SHE53070.1"/>
    <property type="molecule type" value="Genomic_DNA"/>
</dbReference>